<dbReference type="Proteomes" id="UP000269708">
    <property type="component" value="Unassembled WGS sequence"/>
</dbReference>
<accession>A0A3N4W2Q3</accession>
<name>A0A3N4W2Q3_9GAMM</name>
<sequence length="94" mass="10749">MTEYAFVLQWERLANVGAGPALITERARVFGGWLVRVGSAPGAMALTFVPDGQFRWDGEDFGEDDYEYEEDEEGEDEEYEEEDEDEEDGEEEAR</sequence>
<comment type="caution">
    <text evidence="2">The sequence shown here is derived from an EMBL/GenBank/DDBJ whole genome shotgun (WGS) entry which is preliminary data.</text>
</comment>
<feature type="compositionally biased region" description="Acidic residues" evidence="1">
    <location>
        <begin position="59"/>
        <end position="94"/>
    </location>
</feature>
<evidence type="ECO:0000313" key="3">
    <source>
        <dbReference type="Proteomes" id="UP000269708"/>
    </source>
</evidence>
<dbReference type="EMBL" id="RKQN01000002">
    <property type="protein sequence ID" value="RPE79484.1"/>
    <property type="molecule type" value="Genomic_DNA"/>
</dbReference>
<organism evidence="2 3">
    <name type="scientific">Vulcaniibacterium tengchongense</name>
    <dbReference type="NCBI Taxonomy" id="1273429"/>
    <lineage>
        <taxon>Bacteria</taxon>
        <taxon>Pseudomonadati</taxon>
        <taxon>Pseudomonadota</taxon>
        <taxon>Gammaproteobacteria</taxon>
        <taxon>Lysobacterales</taxon>
        <taxon>Lysobacteraceae</taxon>
        <taxon>Vulcaniibacterium</taxon>
    </lineage>
</organism>
<evidence type="ECO:0000256" key="1">
    <source>
        <dbReference type="SAM" id="MobiDB-lite"/>
    </source>
</evidence>
<feature type="region of interest" description="Disordered" evidence="1">
    <location>
        <begin position="54"/>
        <end position="94"/>
    </location>
</feature>
<dbReference type="AlphaFoldDB" id="A0A3N4W2Q3"/>
<proteinExistence type="predicted"/>
<gene>
    <name evidence="2" type="ORF">EDC50_1303</name>
</gene>
<evidence type="ECO:0000313" key="2">
    <source>
        <dbReference type="EMBL" id="RPE79484.1"/>
    </source>
</evidence>
<dbReference type="RefSeq" id="WP_123769683.1">
    <property type="nucleotide sequence ID" value="NZ_RKQN01000002.1"/>
</dbReference>
<dbReference type="OrthoDB" id="6008772at2"/>
<keyword evidence="3" id="KW-1185">Reference proteome</keyword>
<protein>
    <submittedName>
        <fullName evidence="2">Uncharacterized protein</fullName>
    </submittedName>
</protein>
<reference evidence="2 3" key="1">
    <citation type="submission" date="2018-11" db="EMBL/GenBank/DDBJ databases">
        <title>Genomic Encyclopedia of Type Strains, Phase IV (KMG-IV): sequencing the most valuable type-strain genomes for metagenomic binning, comparative biology and taxonomic classification.</title>
        <authorList>
            <person name="Goeker M."/>
        </authorList>
    </citation>
    <scope>NUCLEOTIDE SEQUENCE [LARGE SCALE GENOMIC DNA]</scope>
    <source>
        <strain evidence="2 3">DSM 25623</strain>
    </source>
</reference>